<reference evidence="1 2" key="1">
    <citation type="submission" date="2016-04" db="EMBL/GenBank/DDBJ databases">
        <title>Genome analyses suggest a sexual origin of heterokaryosis in a supposedly ancient asexual fungus.</title>
        <authorList>
            <person name="Ropars J."/>
            <person name="Sedzielewska K."/>
            <person name="Noel J."/>
            <person name="Charron P."/>
            <person name="Farinelli L."/>
            <person name="Marton T."/>
            <person name="Kruger M."/>
            <person name="Pelin A."/>
            <person name="Brachmann A."/>
            <person name="Corradi N."/>
        </authorList>
    </citation>
    <scope>NUCLEOTIDE SEQUENCE [LARGE SCALE GENOMIC DNA]</scope>
    <source>
        <strain evidence="1 2">A5</strain>
    </source>
</reference>
<proteinExistence type="predicted"/>
<dbReference type="Proteomes" id="UP000232722">
    <property type="component" value="Unassembled WGS sequence"/>
</dbReference>
<dbReference type="VEuPathDB" id="FungiDB:RhiirA1_492639"/>
<evidence type="ECO:0000313" key="2">
    <source>
        <dbReference type="Proteomes" id="UP000232722"/>
    </source>
</evidence>
<organism evidence="1 2">
    <name type="scientific">Rhizophagus irregularis</name>
    <dbReference type="NCBI Taxonomy" id="588596"/>
    <lineage>
        <taxon>Eukaryota</taxon>
        <taxon>Fungi</taxon>
        <taxon>Fungi incertae sedis</taxon>
        <taxon>Mucoromycota</taxon>
        <taxon>Glomeromycotina</taxon>
        <taxon>Glomeromycetes</taxon>
        <taxon>Glomerales</taxon>
        <taxon>Glomeraceae</taxon>
        <taxon>Rhizophagus</taxon>
    </lineage>
</organism>
<comment type="caution">
    <text evidence="1">The sequence shown here is derived from an EMBL/GenBank/DDBJ whole genome shotgun (WGS) entry which is preliminary data.</text>
</comment>
<dbReference type="VEuPathDB" id="FungiDB:RhiirFUN_000559"/>
<accession>A0A2N0NRN4</accession>
<sequence>MNYEPLSKKNVGMSQKKVIQRNEEIVELKKEIGQLKRDYEIATFTWHAPVSHLFQVLKHLMKYKFNKDLTDFSFFITSYNQIFIADSPEYVDNNNIINFLF</sequence>
<dbReference type="AlphaFoldDB" id="A0A2N0NRN4"/>
<dbReference type="EMBL" id="LLXJ01003333">
    <property type="protein sequence ID" value="PKB97222.1"/>
    <property type="molecule type" value="Genomic_DNA"/>
</dbReference>
<reference evidence="1 2" key="2">
    <citation type="submission" date="2017-09" db="EMBL/GenBank/DDBJ databases">
        <title>Extensive intraspecific genome diversity in a model arbuscular mycorrhizal fungus.</title>
        <authorList>
            <person name="Chen E.C."/>
            <person name="Morin E."/>
            <person name="Beaudet D."/>
            <person name="Noel J."/>
            <person name="Ndikumana S."/>
            <person name="Charron P."/>
            <person name="St-Onge C."/>
            <person name="Giorgi J."/>
            <person name="Grigoriev I.V."/>
            <person name="Roux C."/>
            <person name="Martin F.M."/>
            <person name="Corradi N."/>
        </authorList>
    </citation>
    <scope>NUCLEOTIDE SEQUENCE [LARGE SCALE GENOMIC DNA]</scope>
    <source>
        <strain evidence="1 2">A5</strain>
    </source>
</reference>
<protein>
    <submittedName>
        <fullName evidence="1">Uncharacterized protein</fullName>
    </submittedName>
</protein>
<dbReference type="VEuPathDB" id="FungiDB:FUN_024226"/>
<evidence type="ECO:0000313" key="1">
    <source>
        <dbReference type="EMBL" id="PKB97222.1"/>
    </source>
</evidence>
<name>A0A2N0NRN4_9GLOM</name>
<gene>
    <name evidence="1" type="ORF">RhiirA5_433512</name>
</gene>